<dbReference type="GO" id="GO:2000037">
    <property type="term" value="P:regulation of stomatal complex patterning"/>
    <property type="evidence" value="ECO:0007669"/>
    <property type="project" value="UniProtKB-ARBA"/>
</dbReference>
<feature type="region of interest" description="Disordered" evidence="5">
    <location>
        <begin position="777"/>
        <end position="801"/>
    </location>
</feature>
<feature type="domain" description="Myb-like" evidence="6">
    <location>
        <begin position="272"/>
        <end position="318"/>
    </location>
</feature>
<feature type="region of interest" description="Disordered" evidence="5">
    <location>
        <begin position="395"/>
        <end position="526"/>
    </location>
</feature>
<dbReference type="GO" id="GO:1902806">
    <property type="term" value="P:regulation of cell cycle G1/S phase transition"/>
    <property type="evidence" value="ECO:0007669"/>
    <property type="project" value="UniProtKB-ARBA"/>
</dbReference>
<evidence type="ECO:0000256" key="5">
    <source>
        <dbReference type="SAM" id="MobiDB-lite"/>
    </source>
</evidence>
<dbReference type="PANTHER" id="PTHR45614">
    <property type="entry name" value="MYB PROTEIN-RELATED"/>
    <property type="match status" value="1"/>
</dbReference>
<feature type="compositionally biased region" description="Low complexity" evidence="5">
    <location>
        <begin position="38"/>
        <end position="68"/>
    </location>
</feature>
<evidence type="ECO:0000256" key="1">
    <source>
        <dbReference type="ARBA" id="ARBA00004123"/>
    </source>
</evidence>
<feature type="domain" description="HTH myb-type" evidence="7">
    <location>
        <begin position="270"/>
        <end position="322"/>
    </location>
</feature>
<dbReference type="GO" id="GO:0000981">
    <property type="term" value="F:DNA-binding transcription factor activity, RNA polymerase II-specific"/>
    <property type="evidence" value="ECO:0007669"/>
    <property type="project" value="TreeGrafter"/>
</dbReference>
<keyword evidence="3" id="KW-0238">DNA-binding</keyword>
<comment type="subcellular location">
    <subcellularLocation>
        <location evidence="1">Nucleus</location>
    </subcellularLocation>
</comment>
<dbReference type="PROSITE" id="PS50090">
    <property type="entry name" value="MYB_LIKE"/>
    <property type="match status" value="2"/>
</dbReference>
<name>A0A5B0RKC3_PUCGR</name>
<feature type="region of interest" description="Disordered" evidence="5">
    <location>
        <begin position="548"/>
        <end position="599"/>
    </location>
</feature>
<feature type="compositionally biased region" description="Polar residues" evidence="5">
    <location>
        <begin position="548"/>
        <end position="559"/>
    </location>
</feature>
<keyword evidence="2" id="KW-0677">Repeat</keyword>
<dbReference type="AlphaFoldDB" id="A0A5B0RKC3"/>
<keyword evidence="4" id="KW-0539">Nucleus</keyword>
<feature type="compositionally biased region" description="Low complexity" evidence="5">
    <location>
        <begin position="619"/>
        <end position="633"/>
    </location>
</feature>
<feature type="compositionally biased region" description="Low complexity" evidence="5">
    <location>
        <begin position="563"/>
        <end position="582"/>
    </location>
</feature>
<feature type="compositionally biased region" description="Polar residues" evidence="5">
    <location>
        <begin position="584"/>
        <end position="599"/>
    </location>
</feature>
<evidence type="ECO:0000259" key="6">
    <source>
        <dbReference type="PROSITE" id="PS50090"/>
    </source>
</evidence>
<feature type="region of interest" description="Disordered" evidence="5">
    <location>
        <begin position="836"/>
        <end position="996"/>
    </location>
</feature>
<feature type="domain" description="Myb-like" evidence="6">
    <location>
        <begin position="319"/>
        <end position="370"/>
    </location>
</feature>
<dbReference type="InterPro" id="IPR001005">
    <property type="entry name" value="SANT/Myb"/>
</dbReference>
<dbReference type="FunFam" id="1.10.10.60:FF:000355">
    <property type="entry name" value="Transcription factor MYB124"/>
    <property type="match status" value="1"/>
</dbReference>
<feature type="compositionally biased region" description="Low complexity" evidence="5">
    <location>
        <begin position="717"/>
        <end position="728"/>
    </location>
</feature>
<feature type="compositionally biased region" description="Polar residues" evidence="5">
    <location>
        <begin position="454"/>
        <end position="463"/>
    </location>
</feature>
<feature type="compositionally biased region" description="Basic and acidic residues" evidence="5">
    <location>
        <begin position="703"/>
        <end position="712"/>
    </location>
</feature>
<dbReference type="InterPro" id="IPR017930">
    <property type="entry name" value="Myb_dom"/>
</dbReference>
<dbReference type="InterPro" id="IPR050560">
    <property type="entry name" value="MYB_TF"/>
</dbReference>
<feature type="compositionally biased region" description="Basic and acidic residues" evidence="5">
    <location>
        <begin position="792"/>
        <end position="801"/>
    </location>
</feature>
<dbReference type="EMBL" id="VDEP01000175">
    <property type="protein sequence ID" value="KAA1125752.1"/>
    <property type="molecule type" value="Genomic_DNA"/>
</dbReference>
<evidence type="ECO:0000259" key="7">
    <source>
        <dbReference type="PROSITE" id="PS51294"/>
    </source>
</evidence>
<comment type="caution">
    <text evidence="8">The sequence shown here is derived from an EMBL/GenBank/DDBJ whole genome shotgun (WGS) entry which is preliminary data.</text>
</comment>
<dbReference type="SMART" id="SM00717">
    <property type="entry name" value="SANT"/>
    <property type="match status" value="2"/>
</dbReference>
<dbReference type="GO" id="GO:0033993">
    <property type="term" value="P:response to lipid"/>
    <property type="evidence" value="ECO:0007669"/>
    <property type="project" value="UniProtKB-ARBA"/>
</dbReference>
<evidence type="ECO:0000256" key="3">
    <source>
        <dbReference type="ARBA" id="ARBA00023125"/>
    </source>
</evidence>
<feature type="region of interest" description="Disordered" evidence="5">
    <location>
        <begin position="692"/>
        <end position="758"/>
    </location>
</feature>
<gene>
    <name evidence="8" type="ORF">PGTUg99_014237</name>
</gene>
<dbReference type="CDD" id="cd00167">
    <property type="entry name" value="SANT"/>
    <property type="match status" value="2"/>
</dbReference>
<feature type="compositionally biased region" description="Low complexity" evidence="5">
    <location>
        <begin position="928"/>
        <end position="974"/>
    </location>
</feature>
<dbReference type="GO" id="GO:0050891">
    <property type="term" value="P:multicellular organismal-level water homeostasis"/>
    <property type="evidence" value="ECO:0007669"/>
    <property type="project" value="UniProtKB-ARBA"/>
</dbReference>
<feature type="region of interest" description="Disordered" evidence="5">
    <location>
        <begin position="183"/>
        <end position="235"/>
    </location>
</feature>
<organism evidence="8 9">
    <name type="scientific">Puccinia graminis f. sp. tritici</name>
    <dbReference type="NCBI Taxonomy" id="56615"/>
    <lineage>
        <taxon>Eukaryota</taxon>
        <taxon>Fungi</taxon>
        <taxon>Dikarya</taxon>
        <taxon>Basidiomycota</taxon>
        <taxon>Pucciniomycotina</taxon>
        <taxon>Pucciniomycetes</taxon>
        <taxon>Pucciniales</taxon>
        <taxon>Pucciniaceae</taxon>
        <taxon>Puccinia</taxon>
    </lineage>
</organism>
<feature type="region of interest" description="Disordered" evidence="5">
    <location>
        <begin position="619"/>
        <end position="655"/>
    </location>
</feature>
<feature type="compositionally biased region" description="Gly residues" evidence="5">
    <location>
        <begin position="859"/>
        <end position="869"/>
    </location>
</feature>
<dbReference type="Proteomes" id="UP000325313">
    <property type="component" value="Unassembled WGS sequence"/>
</dbReference>
<dbReference type="GO" id="GO:0005634">
    <property type="term" value="C:nucleus"/>
    <property type="evidence" value="ECO:0007669"/>
    <property type="project" value="UniProtKB-SubCell"/>
</dbReference>
<feature type="compositionally biased region" description="Basic and acidic residues" evidence="5">
    <location>
        <begin position="873"/>
        <end position="925"/>
    </location>
</feature>
<feature type="compositionally biased region" description="Basic and acidic residues" evidence="5">
    <location>
        <begin position="220"/>
        <end position="234"/>
    </location>
</feature>
<feature type="region of interest" description="Disordered" evidence="5">
    <location>
        <begin position="1"/>
        <end position="68"/>
    </location>
</feature>
<feature type="region of interest" description="Disordered" evidence="5">
    <location>
        <begin position="101"/>
        <end position="130"/>
    </location>
</feature>
<dbReference type="GO" id="GO:0000978">
    <property type="term" value="F:RNA polymerase II cis-regulatory region sequence-specific DNA binding"/>
    <property type="evidence" value="ECO:0007669"/>
    <property type="project" value="TreeGrafter"/>
</dbReference>
<protein>
    <submittedName>
        <fullName evidence="8">Uncharacterized protein</fullName>
    </submittedName>
</protein>
<evidence type="ECO:0000256" key="2">
    <source>
        <dbReference type="ARBA" id="ARBA00022737"/>
    </source>
</evidence>
<evidence type="ECO:0000256" key="4">
    <source>
        <dbReference type="ARBA" id="ARBA00023242"/>
    </source>
</evidence>
<sequence>MRESISLSTTRWTTEGKEAPEEEPVVAGMLNGTTGEDQQQQQQIQSVEPTLTPSPVSSSTTTTEQQQPLLPFSLASRFQLLEQPQHSNLILHPSASERPASAAFDSLDPHNHHHHHHHHHAPTTSLLNNHLNHPQFPIPFSHSNQSGLATDRMRSLDILDHHHHHHHPHSLAAAAAAGDQATSNFMPREYPGSFNRRAEDEEQEEDDEERRGMGIMEGGRGGKPEAAAEEKESSIPKNKSIVPAMSIRGGLRIHRPIQPIEGPPPPVLHKTKGPWHKDEDAALLYWVSHLGTGKWVDIAKRVGSRSGKQCRERWTNQLSPEIDHSAFRHDEDMVIITMQQSLQANRWCEVAKHLPGRPENAIKNRWNSRDLQRKRNELLSSSVVNPFAFMLGSGHPHPSATPGRSPVSTLYNGHHLSLGGGSSPIKRARGGSADHLQPSSTDQLHHRLGLPYQSPRNNTNTAHQPKKHRPIIQPASSASGHHRNLNLLDLSSSASSDSSSSPTAKLQSPFNSCHPENENHHQQQQQLVTPNNLLGQVVQLNTLINSSNPSQAAENQEWNSYRPPTGNTPPSTSTTASSNPSSRLLRQSTGNPAGSSQPALAQYYSTPIHSPTYLLPDCSSANSLSSTSDSSGDPHPHHPHPHYHRAQHHQHQQSLAYNAASGSNEDHLNLLTPVHHPSSGLGARIHTFPQHLFLPHGLPDPPHPNDEDDHHPPPPSSSSSSHLKSSGPHLDENNNNTNSLFYPSYPHHHLKPPSSAELFDPPPNLLHLPFNHSPLDLIQHHPHHHHHLPLHSQDHQHQQDHPFDHSLFLSDHLLLPLSNPSRATLVPPSILDHQAELTADRQRPSSGDPDLLEMDRSGRGGVQPGGLGGEVAEVGHRDGDGEGDGEREREGEGEGEGKREGDGEREREGERDGDGEAWGEGDRKGRLNQNQNQNQNRSQNQNQNCSQNQNQNQNCSQNQQQNQNQNQHQNQNCDPNHHQQHHHHHSHDQQIKSREC</sequence>
<evidence type="ECO:0000313" key="9">
    <source>
        <dbReference type="Proteomes" id="UP000325313"/>
    </source>
</evidence>
<feature type="compositionally biased region" description="Basic residues" evidence="5">
    <location>
        <begin position="780"/>
        <end position="789"/>
    </location>
</feature>
<dbReference type="SUPFAM" id="SSF46689">
    <property type="entry name" value="Homeodomain-like"/>
    <property type="match status" value="1"/>
</dbReference>
<dbReference type="PROSITE" id="PS51294">
    <property type="entry name" value="HTH_MYB"/>
    <property type="match status" value="2"/>
</dbReference>
<dbReference type="GO" id="GO:0032875">
    <property type="term" value="P:regulation of DNA endoreduplication"/>
    <property type="evidence" value="ECO:0007669"/>
    <property type="project" value="UniProtKB-ARBA"/>
</dbReference>
<proteinExistence type="predicted"/>
<dbReference type="GO" id="GO:1901002">
    <property type="term" value="P:positive regulation of response to salt stress"/>
    <property type="evidence" value="ECO:0007669"/>
    <property type="project" value="UniProtKB-ARBA"/>
</dbReference>
<dbReference type="Gene3D" id="1.10.10.60">
    <property type="entry name" value="Homeodomain-like"/>
    <property type="match status" value="2"/>
</dbReference>
<accession>A0A5B0RKC3</accession>
<feature type="domain" description="HTH myb-type" evidence="7">
    <location>
        <begin position="330"/>
        <end position="375"/>
    </location>
</feature>
<feature type="compositionally biased region" description="Basic residues" evidence="5">
    <location>
        <begin position="637"/>
        <end position="651"/>
    </location>
</feature>
<feature type="compositionally biased region" description="Low complexity" evidence="5">
    <location>
        <begin position="485"/>
        <end position="501"/>
    </location>
</feature>
<dbReference type="PANTHER" id="PTHR45614:SF25">
    <property type="entry name" value="MYB PROTEIN"/>
    <property type="match status" value="1"/>
</dbReference>
<feature type="compositionally biased region" description="Polar residues" evidence="5">
    <location>
        <begin position="1"/>
        <end position="13"/>
    </location>
</feature>
<evidence type="ECO:0000313" key="8">
    <source>
        <dbReference type="EMBL" id="KAA1125752.1"/>
    </source>
</evidence>
<dbReference type="Pfam" id="PF00249">
    <property type="entry name" value="Myb_DNA-binding"/>
    <property type="match status" value="2"/>
</dbReference>
<feature type="compositionally biased region" description="Basic and acidic residues" evidence="5">
    <location>
        <begin position="987"/>
        <end position="996"/>
    </location>
</feature>
<reference evidence="8 9" key="1">
    <citation type="submission" date="2019-05" db="EMBL/GenBank/DDBJ databases">
        <title>Emergence of the Ug99 lineage of the wheat stem rust pathogen through somatic hybridization.</title>
        <authorList>
            <person name="Li F."/>
            <person name="Upadhyaya N.M."/>
            <person name="Sperschneider J."/>
            <person name="Matny O."/>
            <person name="Nguyen-Phuc H."/>
            <person name="Mago R."/>
            <person name="Raley C."/>
            <person name="Miller M.E."/>
            <person name="Silverstein K.A.T."/>
            <person name="Henningsen E."/>
            <person name="Hirsch C.D."/>
            <person name="Visser B."/>
            <person name="Pretorius Z.A."/>
            <person name="Steffenson B.J."/>
            <person name="Schwessinger B."/>
            <person name="Dodds P.N."/>
            <person name="Figueroa M."/>
        </authorList>
    </citation>
    <scope>NUCLEOTIDE SEQUENCE [LARGE SCALE GENOMIC DNA]</scope>
    <source>
        <strain evidence="8 9">Ug99</strain>
    </source>
</reference>
<feature type="compositionally biased region" description="Polar residues" evidence="5">
    <location>
        <begin position="502"/>
        <end position="511"/>
    </location>
</feature>
<dbReference type="InterPro" id="IPR009057">
    <property type="entry name" value="Homeodomain-like_sf"/>
</dbReference>
<dbReference type="GO" id="GO:0000278">
    <property type="term" value="P:mitotic cell cycle"/>
    <property type="evidence" value="ECO:0007669"/>
    <property type="project" value="TreeGrafter"/>
</dbReference>
<dbReference type="GO" id="GO:0045944">
    <property type="term" value="P:positive regulation of transcription by RNA polymerase II"/>
    <property type="evidence" value="ECO:0007669"/>
    <property type="project" value="TreeGrafter"/>
</dbReference>
<dbReference type="GO" id="GO:1902584">
    <property type="term" value="P:positive regulation of response to water deprivation"/>
    <property type="evidence" value="ECO:0007669"/>
    <property type="project" value="UniProtKB-ARBA"/>
</dbReference>
<feature type="compositionally biased region" description="Basic residues" evidence="5">
    <location>
        <begin position="111"/>
        <end position="121"/>
    </location>
</feature>